<dbReference type="Pfam" id="PF01155">
    <property type="entry name" value="HypA"/>
    <property type="match status" value="1"/>
</dbReference>
<dbReference type="GO" id="GO:0008270">
    <property type="term" value="F:zinc ion binding"/>
    <property type="evidence" value="ECO:0007669"/>
    <property type="project" value="UniProtKB-UniRule"/>
</dbReference>
<evidence type="ECO:0000256" key="4">
    <source>
        <dbReference type="HAMAP-Rule" id="MF_00213"/>
    </source>
</evidence>
<comment type="function">
    <text evidence="4">Involved in the maturation of [NiFe] hydrogenases. Required for nickel insertion into the metal center of the hydrogenase.</text>
</comment>
<dbReference type="HAMAP" id="MF_00213">
    <property type="entry name" value="HypA_HybF"/>
    <property type="match status" value="1"/>
</dbReference>
<feature type="binding site" evidence="4">
    <location>
        <position position="76"/>
    </location>
    <ligand>
        <name>Zn(2+)</name>
        <dbReference type="ChEBI" id="CHEBI:29105"/>
    </ligand>
</feature>
<evidence type="ECO:0000256" key="1">
    <source>
        <dbReference type="ARBA" id="ARBA00022596"/>
    </source>
</evidence>
<feature type="binding site" evidence="4">
    <location>
        <position position="73"/>
    </location>
    <ligand>
        <name>Zn(2+)</name>
        <dbReference type="ChEBI" id="CHEBI:29105"/>
    </ligand>
</feature>
<dbReference type="GO" id="GO:0016151">
    <property type="term" value="F:nickel cation binding"/>
    <property type="evidence" value="ECO:0007669"/>
    <property type="project" value="UniProtKB-UniRule"/>
</dbReference>
<dbReference type="InterPro" id="IPR000688">
    <property type="entry name" value="HypA/HybF"/>
</dbReference>
<evidence type="ECO:0000313" key="5">
    <source>
        <dbReference type="EMBL" id="CAA6827590.1"/>
    </source>
</evidence>
<accession>A0A6S6UHI6</accession>
<dbReference type="Gene3D" id="3.30.2320.80">
    <property type="match status" value="1"/>
</dbReference>
<reference evidence="5" key="1">
    <citation type="submission" date="2020-01" db="EMBL/GenBank/DDBJ databases">
        <authorList>
            <person name="Meier V. D."/>
            <person name="Meier V D."/>
        </authorList>
    </citation>
    <scope>NUCLEOTIDE SEQUENCE</scope>
    <source>
        <strain evidence="5">HLG_WM_MAG_07</strain>
    </source>
</reference>
<comment type="similarity">
    <text evidence="4">Belongs to the HypA/HybF family.</text>
</comment>
<protein>
    <recommendedName>
        <fullName evidence="4">Hydrogenase maturation factor HypA</fullName>
    </recommendedName>
</protein>
<dbReference type="PANTHER" id="PTHR34535">
    <property type="entry name" value="HYDROGENASE MATURATION FACTOR HYPA"/>
    <property type="match status" value="1"/>
</dbReference>
<dbReference type="PANTHER" id="PTHR34535:SF3">
    <property type="entry name" value="HYDROGENASE MATURATION FACTOR HYPA"/>
    <property type="match status" value="1"/>
</dbReference>
<evidence type="ECO:0000256" key="2">
    <source>
        <dbReference type="ARBA" id="ARBA00022723"/>
    </source>
</evidence>
<name>A0A6S6UHI6_9GAMM</name>
<sequence>MHELAICQALIGQVEQITLDNNAEKVTRIVVKIGPLSGAEAPLIERAYPMAAAGTIAENSLLVLETMPIRVRCKSCLAETEASANRLLCGECGDFHTELISGDEMLLAAIEFDKAN</sequence>
<feature type="binding site" evidence="4">
    <location>
        <position position="92"/>
    </location>
    <ligand>
        <name>Zn(2+)</name>
        <dbReference type="ChEBI" id="CHEBI:29105"/>
    </ligand>
</feature>
<gene>
    <name evidence="4" type="primary">hypA</name>
    <name evidence="5" type="ORF">HELGO_WM8427</name>
</gene>
<dbReference type="PIRSF" id="PIRSF004761">
    <property type="entry name" value="Hydrgn_mat_HypA"/>
    <property type="match status" value="1"/>
</dbReference>
<keyword evidence="2 4" id="KW-0479">Metal-binding</keyword>
<keyword evidence="3 4" id="KW-0862">Zinc</keyword>
<organism evidence="5">
    <name type="scientific">uncultured Thiotrichaceae bacterium</name>
    <dbReference type="NCBI Taxonomy" id="298394"/>
    <lineage>
        <taxon>Bacteria</taxon>
        <taxon>Pseudomonadati</taxon>
        <taxon>Pseudomonadota</taxon>
        <taxon>Gammaproteobacteria</taxon>
        <taxon>Thiotrichales</taxon>
        <taxon>Thiotrichaceae</taxon>
        <taxon>environmental samples</taxon>
    </lineage>
</organism>
<dbReference type="AlphaFoldDB" id="A0A6S6UHI6"/>
<dbReference type="GO" id="GO:0051604">
    <property type="term" value="P:protein maturation"/>
    <property type="evidence" value="ECO:0007669"/>
    <property type="project" value="InterPro"/>
</dbReference>
<feature type="binding site" evidence="4">
    <location>
        <position position="2"/>
    </location>
    <ligand>
        <name>Ni(2+)</name>
        <dbReference type="ChEBI" id="CHEBI:49786"/>
    </ligand>
</feature>
<proteinExistence type="inferred from homology"/>
<evidence type="ECO:0000256" key="3">
    <source>
        <dbReference type="ARBA" id="ARBA00022833"/>
    </source>
</evidence>
<feature type="binding site" evidence="4">
    <location>
        <position position="89"/>
    </location>
    <ligand>
        <name>Zn(2+)</name>
        <dbReference type="ChEBI" id="CHEBI:29105"/>
    </ligand>
</feature>
<keyword evidence="1 4" id="KW-0533">Nickel</keyword>
<dbReference type="EMBL" id="CACVAY010000140">
    <property type="protein sequence ID" value="CAA6827590.1"/>
    <property type="molecule type" value="Genomic_DNA"/>
</dbReference>